<dbReference type="EMBL" id="RSHK01000032">
    <property type="protein sequence ID" value="MIE72305.1"/>
    <property type="molecule type" value="Genomic_DNA"/>
</dbReference>
<organism evidence="1">
    <name type="scientific">Salmonella diarizonae</name>
    <dbReference type="NCBI Taxonomy" id="59204"/>
    <lineage>
        <taxon>Bacteria</taxon>
        <taxon>Pseudomonadati</taxon>
        <taxon>Pseudomonadota</taxon>
        <taxon>Gammaproteobacteria</taxon>
        <taxon>Enterobacterales</taxon>
        <taxon>Enterobacteriaceae</taxon>
        <taxon>Salmonella</taxon>
    </lineage>
</organism>
<accession>A0A6C8Y2W0</accession>
<gene>
    <name evidence="1" type="ORF">EL06_23575</name>
</gene>
<comment type="caution">
    <text evidence="1">The sequence shown here is derived from an EMBL/GenBank/DDBJ whole genome shotgun (WGS) entry which is preliminary data.</text>
</comment>
<name>A0A6C8Y2W0_SALDZ</name>
<evidence type="ECO:0008006" key="2">
    <source>
        <dbReference type="Google" id="ProtNLM"/>
    </source>
</evidence>
<dbReference type="Proteomes" id="UP000885362">
    <property type="component" value="Unassembled WGS sequence"/>
</dbReference>
<protein>
    <recommendedName>
        <fullName evidence="2">ASCH domain-containing protein</fullName>
    </recommendedName>
</protein>
<reference evidence="1" key="1">
    <citation type="submission" date="2018-08" db="EMBL/GenBank/DDBJ databases">
        <authorList>
            <consortium name="GenomeTrakr network: Whole genome sequencing for foodborne pathogen traceback"/>
        </authorList>
    </citation>
    <scope>NUCLEOTIDE SEQUENCE [LARGE SCALE GENOMIC DNA]</scope>
    <source>
        <strain evidence="1">FMA0132</strain>
    </source>
</reference>
<evidence type="ECO:0000313" key="1">
    <source>
        <dbReference type="EMBL" id="MIE72305.1"/>
    </source>
</evidence>
<sequence length="183" mass="20907">MLQMKFKPRFVEAFASGQKITSLRMMDFKCRIHQKEQEEGEEEKEPAYFHEDTLRHFTTIKNIGSMYISLPPGTAIEYLSDLAGLLNRQPYKQGEEIELVAVYESGETVPFATATIKDISVIKGDQIDDVQAILDGFNPDRDPLSELFAFMRETYHTADAASEVFWLYTFTNIQMLSMRGGEA</sequence>
<proteinExistence type="predicted"/>
<dbReference type="AlphaFoldDB" id="A0A6C8Y2W0"/>